<feature type="domain" description="GGDEF" evidence="5">
    <location>
        <begin position="219"/>
        <end position="345"/>
    </location>
</feature>
<dbReference type="InterPro" id="IPR018490">
    <property type="entry name" value="cNMP-bd_dom_sf"/>
</dbReference>
<dbReference type="Gene3D" id="2.60.120.10">
    <property type="entry name" value="Jelly Rolls"/>
    <property type="match status" value="1"/>
</dbReference>
<dbReference type="SMART" id="SM00100">
    <property type="entry name" value="cNMP"/>
    <property type="match status" value="1"/>
</dbReference>
<dbReference type="GO" id="GO:0043709">
    <property type="term" value="P:cell adhesion involved in single-species biofilm formation"/>
    <property type="evidence" value="ECO:0007669"/>
    <property type="project" value="TreeGrafter"/>
</dbReference>
<dbReference type="PROSITE" id="PS00888">
    <property type="entry name" value="CNMP_BINDING_1"/>
    <property type="match status" value="1"/>
</dbReference>
<dbReference type="Pfam" id="PF00990">
    <property type="entry name" value="GGDEF"/>
    <property type="match status" value="1"/>
</dbReference>
<evidence type="ECO:0000259" key="4">
    <source>
        <dbReference type="PROSITE" id="PS50042"/>
    </source>
</evidence>
<dbReference type="PANTHER" id="PTHR45138:SF9">
    <property type="entry name" value="DIGUANYLATE CYCLASE DGCM-RELATED"/>
    <property type="match status" value="1"/>
</dbReference>
<accession>A0A2W5TNP9</accession>
<dbReference type="AlphaFoldDB" id="A0A2W5TNP9"/>
<proteinExistence type="predicted"/>
<dbReference type="EMBL" id="QFQP01000002">
    <property type="protein sequence ID" value="PZR17269.1"/>
    <property type="molecule type" value="Genomic_DNA"/>
</dbReference>
<feature type="domain" description="Cyclic nucleotide-binding" evidence="4">
    <location>
        <begin position="32"/>
        <end position="132"/>
    </location>
</feature>
<dbReference type="InterPro" id="IPR018488">
    <property type="entry name" value="cNMP-bd_CS"/>
</dbReference>
<dbReference type="InterPro" id="IPR000595">
    <property type="entry name" value="cNMP-bd_dom"/>
</dbReference>
<dbReference type="FunFam" id="3.30.70.270:FF:000001">
    <property type="entry name" value="Diguanylate cyclase domain protein"/>
    <property type="match status" value="1"/>
</dbReference>
<gene>
    <name evidence="6" type="ORF">DI536_02785</name>
</gene>
<keyword evidence="3" id="KW-0175">Coiled coil</keyword>
<dbReference type="PANTHER" id="PTHR45138">
    <property type="entry name" value="REGULATORY COMPONENTS OF SENSORY TRANSDUCTION SYSTEM"/>
    <property type="match status" value="1"/>
</dbReference>
<sequence>MNDQALRFHDRSTPTFVLNRAPVPPRFPADSPLHLFTEDEVNATFAAGTERTYEVDEVIVTEGDPGDSMFFLLDGFAGARLETGAMARTYSPGSYFGELSFITPGHRRSATIVATTRVRLQVLDQASIERLLSTHPRVVFTLMRRACSFLIDAERNLISDMRRANGELRETLRKLDLTKQQLSEEEAIARTDFMTGLSNRRGFDEAFPLFLGRATALKSGLALLAIDLDQFKQVNDQFGHAAGDEVLRRVAAVLEAGVRRSDLPCRFGGDEFFVLLGELDVNAAKARAESLLSALGSMKQHPMQVTATIGGTMYRPGETADEFMQRADKALYDAKNAGRNRLTWD</sequence>
<organism evidence="6 7">
    <name type="scientific">Archangium gephyra</name>
    <dbReference type="NCBI Taxonomy" id="48"/>
    <lineage>
        <taxon>Bacteria</taxon>
        <taxon>Pseudomonadati</taxon>
        <taxon>Myxococcota</taxon>
        <taxon>Myxococcia</taxon>
        <taxon>Myxococcales</taxon>
        <taxon>Cystobacterineae</taxon>
        <taxon>Archangiaceae</taxon>
        <taxon>Archangium</taxon>
    </lineage>
</organism>
<dbReference type="SMART" id="SM00267">
    <property type="entry name" value="GGDEF"/>
    <property type="match status" value="1"/>
</dbReference>
<dbReference type="NCBIfam" id="TIGR00254">
    <property type="entry name" value="GGDEF"/>
    <property type="match status" value="1"/>
</dbReference>
<dbReference type="Pfam" id="PF00027">
    <property type="entry name" value="cNMP_binding"/>
    <property type="match status" value="1"/>
</dbReference>
<dbReference type="InterPro" id="IPR014710">
    <property type="entry name" value="RmlC-like_jellyroll"/>
</dbReference>
<evidence type="ECO:0000313" key="7">
    <source>
        <dbReference type="Proteomes" id="UP000249061"/>
    </source>
</evidence>
<dbReference type="Gene3D" id="3.30.70.270">
    <property type="match status" value="1"/>
</dbReference>
<dbReference type="InterPro" id="IPR029787">
    <property type="entry name" value="Nucleotide_cyclase"/>
</dbReference>
<protein>
    <recommendedName>
        <fullName evidence="1">diguanylate cyclase</fullName>
        <ecNumber evidence="1">2.7.7.65</ecNumber>
    </recommendedName>
</protein>
<feature type="coiled-coil region" evidence="3">
    <location>
        <begin position="161"/>
        <end position="188"/>
    </location>
</feature>
<evidence type="ECO:0000256" key="1">
    <source>
        <dbReference type="ARBA" id="ARBA00012528"/>
    </source>
</evidence>
<dbReference type="GO" id="GO:0005886">
    <property type="term" value="C:plasma membrane"/>
    <property type="evidence" value="ECO:0007669"/>
    <property type="project" value="TreeGrafter"/>
</dbReference>
<dbReference type="EC" id="2.7.7.65" evidence="1"/>
<dbReference type="PROSITE" id="PS50887">
    <property type="entry name" value="GGDEF"/>
    <property type="match status" value="1"/>
</dbReference>
<reference evidence="6 7" key="1">
    <citation type="submission" date="2017-08" db="EMBL/GenBank/DDBJ databases">
        <title>Infants hospitalized years apart are colonized by the same room-sourced microbial strains.</title>
        <authorList>
            <person name="Brooks B."/>
            <person name="Olm M.R."/>
            <person name="Firek B.A."/>
            <person name="Baker R."/>
            <person name="Thomas B.C."/>
            <person name="Morowitz M.J."/>
            <person name="Banfield J.F."/>
        </authorList>
    </citation>
    <scope>NUCLEOTIDE SEQUENCE [LARGE SCALE GENOMIC DNA]</scope>
    <source>
        <strain evidence="6">S2_003_000_R2_14</strain>
    </source>
</reference>
<comment type="caution">
    <text evidence="6">The sequence shown here is derived from an EMBL/GenBank/DDBJ whole genome shotgun (WGS) entry which is preliminary data.</text>
</comment>
<dbReference type="CDD" id="cd01949">
    <property type="entry name" value="GGDEF"/>
    <property type="match status" value="1"/>
</dbReference>
<dbReference type="PRINTS" id="PR00103">
    <property type="entry name" value="CAMPKINASE"/>
</dbReference>
<dbReference type="InterPro" id="IPR000160">
    <property type="entry name" value="GGDEF_dom"/>
</dbReference>
<dbReference type="SUPFAM" id="SSF51206">
    <property type="entry name" value="cAMP-binding domain-like"/>
    <property type="match status" value="1"/>
</dbReference>
<dbReference type="InterPro" id="IPR050469">
    <property type="entry name" value="Diguanylate_Cyclase"/>
</dbReference>
<dbReference type="GO" id="GO:0052621">
    <property type="term" value="F:diguanylate cyclase activity"/>
    <property type="evidence" value="ECO:0007669"/>
    <property type="project" value="UniProtKB-EC"/>
</dbReference>
<comment type="catalytic activity">
    <reaction evidence="2">
        <text>2 GTP = 3',3'-c-di-GMP + 2 diphosphate</text>
        <dbReference type="Rhea" id="RHEA:24898"/>
        <dbReference type="ChEBI" id="CHEBI:33019"/>
        <dbReference type="ChEBI" id="CHEBI:37565"/>
        <dbReference type="ChEBI" id="CHEBI:58805"/>
        <dbReference type="EC" id="2.7.7.65"/>
    </reaction>
</comment>
<dbReference type="CDD" id="cd00038">
    <property type="entry name" value="CAP_ED"/>
    <property type="match status" value="1"/>
</dbReference>
<evidence type="ECO:0000256" key="2">
    <source>
        <dbReference type="ARBA" id="ARBA00034247"/>
    </source>
</evidence>
<evidence type="ECO:0000259" key="5">
    <source>
        <dbReference type="PROSITE" id="PS50887"/>
    </source>
</evidence>
<dbReference type="GO" id="GO:1902201">
    <property type="term" value="P:negative regulation of bacterial-type flagellum-dependent cell motility"/>
    <property type="evidence" value="ECO:0007669"/>
    <property type="project" value="TreeGrafter"/>
</dbReference>
<evidence type="ECO:0000313" key="6">
    <source>
        <dbReference type="EMBL" id="PZR17269.1"/>
    </source>
</evidence>
<dbReference type="SUPFAM" id="SSF55073">
    <property type="entry name" value="Nucleotide cyclase"/>
    <property type="match status" value="1"/>
</dbReference>
<name>A0A2W5TNP9_9BACT</name>
<dbReference type="Proteomes" id="UP000249061">
    <property type="component" value="Unassembled WGS sequence"/>
</dbReference>
<dbReference type="PROSITE" id="PS50042">
    <property type="entry name" value="CNMP_BINDING_3"/>
    <property type="match status" value="1"/>
</dbReference>
<evidence type="ECO:0000256" key="3">
    <source>
        <dbReference type="SAM" id="Coils"/>
    </source>
</evidence>
<dbReference type="InterPro" id="IPR043128">
    <property type="entry name" value="Rev_trsase/Diguanyl_cyclase"/>
</dbReference>